<evidence type="ECO:0000313" key="5">
    <source>
        <dbReference type="Proteomes" id="UP000196138"/>
    </source>
</evidence>
<dbReference type="Pfam" id="PF13464">
    <property type="entry name" value="RodZ_C"/>
    <property type="match status" value="1"/>
</dbReference>
<evidence type="ECO:0000313" key="4">
    <source>
        <dbReference type="EMBL" id="ARU05579.1"/>
    </source>
</evidence>
<organism evidence="4 5">
    <name type="scientific">Comamonas serinivorans</name>
    <dbReference type="NCBI Taxonomy" id="1082851"/>
    <lineage>
        <taxon>Bacteria</taxon>
        <taxon>Pseudomonadati</taxon>
        <taxon>Pseudomonadota</taxon>
        <taxon>Betaproteobacteria</taxon>
        <taxon>Burkholderiales</taxon>
        <taxon>Comamonadaceae</taxon>
        <taxon>Comamonas</taxon>
    </lineage>
</organism>
<dbReference type="InterPro" id="IPR050400">
    <property type="entry name" value="Bact_Cytoskel_RodZ"/>
</dbReference>
<dbReference type="RefSeq" id="WP_087281886.1">
    <property type="nucleotide sequence ID" value="NZ_CP021455.1"/>
</dbReference>
<dbReference type="Pfam" id="PF13413">
    <property type="entry name" value="HTH_25"/>
    <property type="match status" value="1"/>
</dbReference>
<keyword evidence="5" id="KW-1185">Reference proteome</keyword>
<dbReference type="Gene3D" id="1.10.260.40">
    <property type="entry name" value="lambda repressor-like DNA-binding domains"/>
    <property type="match status" value="1"/>
</dbReference>
<dbReference type="Proteomes" id="UP000196138">
    <property type="component" value="Chromosome"/>
</dbReference>
<keyword evidence="2" id="KW-0472">Membrane</keyword>
<dbReference type="AlphaFoldDB" id="A0A1Y0EQJ4"/>
<dbReference type="OrthoDB" id="5293433at2"/>
<keyword evidence="2" id="KW-1133">Transmembrane helix</keyword>
<evidence type="ECO:0000259" key="3">
    <source>
        <dbReference type="Pfam" id="PF13464"/>
    </source>
</evidence>
<feature type="domain" description="Cytoskeleton protein RodZ-like C-terminal" evidence="3">
    <location>
        <begin position="226"/>
        <end position="297"/>
    </location>
</feature>
<dbReference type="InterPro" id="IPR025194">
    <property type="entry name" value="RodZ-like_C"/>
</dbReference>
<sequence>MSDSQMPEGVPAEESVTDAGPVTAGRLLREARERMHVDVAVLASMLKVPEHKLRALEADQLDQLPDLTFARALAASVCRTLQIEPAPVLALLPQGTKAGALPGRGHAPINAPYRTQSESTVAARTGSVLQSRYIWLVFTILLAAVVLALLPSLDRLSLPDAGQDTRAVAAQPAASVAAAPATDIASAPVEVASAAAAPAAAGSAAVAAQAPASAASAVVTSGDDLHLTAAQDSWVQVRDASGKTLLSRTIKAGETLGLTGQAPYRVVVGNIQGLTLQVRGQPFDFSTVTKTTTARFEVQ</sequence>
<gene>
    <name evidence="4" type="ORF">CCO03_13590</name>
</gene>
<reference evidence="4 5" key="1">
    <citation type="submission" date="2017-05" db="EMBL/GenBank/DDBJ databases">
        <authorList>
            <person name="Song R."/>
            <person name="Chenine A.L."/>
            <person name="Ruprecht R.M."/>
        </authorList>
    </citation>
    <scope>NUCLEOTIDE SEQUENCE [LARGE SCALE GENOMIC DNA]</scope>
    <source>
        <strain evidence="4 5">DSM 26136</strain>
    </source>
</reference>
<dbReference type="EMBL" id="CP021455">
    <property type="protein sequence ID" value="ARU05579.1"/>
    <property type="molecule type" value="Genomic_DNA"/>
</dbReference>
<evidence type="ECO:0000256" key="2">
    <source>
        <dbReference type="SAM" id="Phobius"/>
    </source>
</evidence>
<feature type="region of interest" description="Disordered" evidence="1">
    <location>
        <begin position="1"/>
        <end position="22"/>
    </location>
</feature>
<dbReference type="PANTHER" id="PTHR34475:SF1">
    <property type="entry name" value="CYTOSKELETON PROTEIN RODZ"/>
    <property type="match status" value="1"/>
</dbReference>
<name>A0A1Y0EQJ4_9BURK</name>
<proteinExistence type="predicted"/>
<accession>A0A1Y0EQJ4</accession>
<dbReference type="InterPro" id="IPR010982">
    <property type="entry name" value="Lambda_DNA-bd_dom_sf"/>
</dbReference>
<keyword evidence="2" id="KW-0812">Transmembrane</keyword>
<protein>
    <recommendedName>
        <fullName evidence="3">Cytoskeleton protein RodZ-like C-terminal domain-containing protein</fullName>
    </recommendedName>
</protein>
<dbReference type="KEGG" id="cser:CCO03_13590"/>
<dbReference type="PANTHER" id="PTHR34475">
    <property type="match status" value="1"/>
</dbReference>
<feature type="transmembrane region" description="Helical" evidence="2">
    <location>
        <begin position="133"/>
        <end position="153"/>
    </location>
</feature>
<evidence type="ECO:0000256" key="1">
    <source>
        <dbReference type="SAM" id="MobiDB-lite"/>
    </source>
</evidence>
<dbReference type="GO" id="GO:0003677">
    <property type="term" value="F:DNA binding"/>
    <property type="evidence" value="ECO:0007669"/>
    <property type="project" value="InterPro"/>
</dbReference>